<evidence type="ECO:0000256" key="1">
    <source>
        <dbReference type="ARBA" id="ARBA00004141"/>
    </source>
</evidence>
<keyword evidence="8" id="KW-1185">Reference proteome</keyword>
<dbReference type="PANTHER" id="PTHR43229:SF6">
    <property type="entry name" value="ABC-TYPE MULTIDRUG TRANSPORT SYSTEM, PERMEASE COMPONENT"/>
    <property type="match status" value="1"/>
</dbReference>
<dbReference type="GO" id="GO:0016020">
    <property type="term" value="C:membrane"/>
    <property type="evidence" value="ECO:0007669"/>
    <property type="project" value="UniProtKB-SubCell"/>
</dbReference>
<feature type="domain" description="ABC-2 type transporter transmembrane" evidence="6">
    <location>
        <begin position="33"/>
        <end position="214"/>
    </location>
</feature>
<evidence type="ECO:0000256" key="5">
    <source>
        <dbReference type="SAM" id="Phobius"/>
    </source>
</evidence>
<keyword evidence="3 5" id="KW-1133">Transmembrane helix</keyword>
<dbReference type="AlphaFoldDB" id="A0A6L7EYB7"/>
<feature type="transmembrane region" description="Helical" evidence="5">
    <location>
        <begin position="139"/>
        <end position="162"/>
    </location>
</feature>
<organism evidence="7 8">
    <name type="scientific">Nocardioides flavescens</name>
    <dbReference type="NCBI Taxonomy" id="2691959"/>
    <lineage>
        <taxon>Bacteria</taxon>
        <taxon>Bacillati</taxon>
        <taxon>Actinomycetota</taxon>
        <taxon>Actinomycetes</taxon>
        <taxon>Propionibacteriales</taxon>
        <taxon>Nocardioidaceae</taxon>
        <taxon>Nocardioides</taxon>
    </lineage>
</organism>
<dbReference type="Pfam" id="PF01061">
    <property type="entry name" value="ABC2_membrane"/>
    <property type="match status" value="1"/>
</dbReference>
<name>A0A6L7EYB7_9ACTN</name>
<accession>A0A6L7EYB7</accession>
<dbReference type="InterPro" id="IPR013525">
    <property type="entry name" value="ABC2_TM"/>
</dbReference>
<protein>
    <submittedName>
        <fullName evidence="7">ABC transporter permease</fullName>
    </submittedName>
</protein>
<comment type="caution">
    <text evidence="7">The sequence shown here is derived from an EMBL/GenBank/DDBJ whole genome shotgun (WGS) entry which is preliminary data.</text>
</comment>
<evidence type="ECO:0000313" key="8">
    <source>
        <dbReference type="Proteomes" id="UP000473325"/>
    </source>
</evidence>
<comment type="subcellular location">
    <subcellularLocation>
        <location evidence="1">Membrane</location>
        <topology evidence="1">Multi-pass membrane protein</topology>
    </subcellularLocation>
</comment>
<evidence type="ECO:0000256" key="2">
    <source>
        <dbReference type="ARBA" id="ARBA00022692"/>
    </source>
</evidence>
<evidence type="ECO:0000256" key="4">
    <source>
        <dbReference type="ARBA" id="ARBA00023136"/>
    </source>
</evidence>
<keyword evidence="2 5" id="KW-0812">Transmembrane</keyword>
<sequence length="261" mass="27510">MSSARVFFVGGLLSFRAQFNWLSPWILVPSLMVSPVAQILLFAYVGRAAGVGDDRFFLVGNALNYAAIPCTFAMTFAISGERWAQTLGLVLVTPARRLPLFLGRALPVIVTGWAVAVFGLGVGSLLLGVRLEVAVWPSLLLAVAVTSVSCTSLGLLMGAACLRIRDGATLGNVVFLVLLVFCGTNVALADLPAWMAAVGEWLPLTHGIEAARSVAAGAPLGDVAGPLVRELLTGLAYGVAGLATLGWMERDSRRRATLERM</sequence>
<evidence type="ECO:0000256" key="3">
    <source>
        <dbReference type="ARBA" id="ARBA00022989"/>
    </source>
</evidence>
<evidence type="ECO:0000313" key="7">
    <source>
        <dbReference type="EMBL" id="MXG88741.1"/>
    </source>
</evidence>
<feature type="transmembrane region" description="Helical" evidence="5">
    <location>
        <begin position="27"/>
        <end position="45"/>
    </location>
</feature>
<dbReference type="GO" id="GO:0140359">
    <property type="term" value="F:ABC-type transporter activity"/>
    <property type="evidence" value="ECO:0007669"/>
    <property type="project" value="InterPro"/>
</dbReference>
<dbReference type="Proteomes" id="UP000473325">
    <property type="component" value="Unassembled WGS sequence"/>
</dbReference>
<proteinExistence type="predicted"/>
<keyword evidence="4 5" id="KW-0472">Membrane</keyword>
<gene>
    <name evidence="7" type="ORF">GRQ65_04160</name>
</gene>
<evidence type="ECO:0000259" key="6">
    <source>
        <dbReference type="Pfam" id="PF01061"/>
    </source>
</evidence>
<feature type="transmembrane region" description="Helical" evidence="5">
    <location>
        <begin position="231"/>
        <end position="248"/>
    </location>
</feature>
<feature type="transmembrane region" description="Helical" evidence="5">
    <location>
        <begin position="174"/>
        <end position="195"/>
    </location>
</feature>
<dbReference type="EMBL" id="WUEK01000002">
    <property type="protein sequence ID" value="MXG88741.1"/>
    <property type="molecule type" value="Genomic_DNA"/>
</dbReference>
<dbReference type="RefSeq" id="WP_160875441.1">
    <property type="nucleotide sequence ID" value="NZ_WUEK01000002.1"/>
</dbReference>
<feature type="transmembrane region" description="Helical" evidence="5">
    <location>
        <begin position="105"/>
        <end position="127"/>
    </location>
</feature>
<reference evidence="7 8" key="1">
    <citation type="submission" date="2019-12" db="EMBL/GenBank/DDBJ databases">
        <authorList>
            <person name="Kun Z."/>
        </authorList>
    </citation>
    <scope>NUCLEOTIDE SEQUENCE [LARGE SCALE GENOMIC DNA]</scope>
    <source>
        <strain evidence="7 8">YIM 123512</strain>
    </source>
</reference>
<dbReference type="PANTHER" id="PTHR43229">
    <property type="entry name" value="NODULATION PROTEIN J"/>
    <property type="match status" value="1"/>
</dbReference>
<dbReference type="InterPro" id="IPR051784">
    <property type="entry name" value="Nod_factor_ABC_transporter"/>
</dbReference>